<dbReference type="InParanoid" id="A0A1U8AFJ9"/>
<gene>
    <name evidence="5" type="primary">LOC104603856</name>
</gene>
<evidence type="ECO:0000256" key="2">
    <source>
        <dbReference type="SAM" id="Phobius"/>
    </source>
</evidence>
<dbReference type="AlphaFoldDB" id="A0A1U8AFJ9"/>
<dbReference type="STRING" id="4432.A0A1U8AFJ9"/>
<organism evidence="4 5">
    <name type="scientific">Nelumbo nucifera</name>
    <name type="common">Sacred lotus</name>
    <dbReference type="NCBI Taxonomy" id="4432"/>
    <lineage>
        <taxon>Eukaryota</taxon>
        <taxon>Viridiplantae</taxon>
        <taxon>Streptophyta</taxon>
        <taxon>Embryophyta</taxon>
        <taxon>Tracheophyta</taxon>
        <taxon>Spermatophyta</taxon>
        <taxon>Magnoliopsida</taxon>
        <taxon>Proteales</taxon>
        <taxon>Nelumbonaceae</taxon>
        <taxon>Nelumbo</taxon>
    </lineage>
</organism>
<feature type="transmembrane region" description="Helical" evidence="2">
    <location>
        <begin position="157"/>
        <end position="173"/>
    </location>
</feature>
<keyword evidence="4" id="KW-1185">Reference proteome</keyword>
<dbReference type="PANTHER" id="PTHR33222:SF2">
    <property type="entry name" value="PROTEIN CURVATURE THYLAKOID 1D, CHLOROPLASTIC"/>
    <property type="match status" value="1"/>
</dbReference>
<evidence type="ECO:0000256" key="1">
    <source>
        <dbReference type="ARBA" id="ARBA00004141"/>
    </source>
</evidence>
<dbReference type="OMA" id="MELCTAT"/>
<accession>A0A1U8AFJ9</accession>
<dbReference type="KEGG" id="nnu:104603856"/>
<keyword evidence="2" id="KW-0472">Membrane</keyword>
<dbReference type="InterPro" id="IPR033344">
    <property type="entry name" value="CURT1"/>
</dbReference>
<sequence length="197" mass="21738">MELYTSRAILNLPPHKFYRSSASLLLSTTTSLPLKKTIISYKKPGLHYFATPLLRATASEEAPTSVNEQLKEAPDGVTIVEETPPVLANEQNAPNEAAMGEQLQPLEFLDKLDIKLDLEDTYSILLYGGSALVAVWLASAIVGAIDSIPLFPKVMEVVGLAYTIWFTTRYLIFKKSRDELAAKIKDVKQQVLGPTDD</sequence>
<protein>
    <submittedName>
        <fullName evidence="5">Protein CURVATURE THYLAKOID 1D, chloroplastic-like</fullName>
    </submittedName>
</protein>
<keyword evidence="2" id="KW-0812">Transmembrane</keyword>
<comment type="subcellular location">
    <subcellularLocation>
        <location evidence="1">Membrane</location>
        <topology evidence="1">Multi-pass membrane protein</topology>
    </subcellularLocation>
</comment>
<evidence type="ECO:0000259" key="3">
    <source>
        <dbReference type="Pfam" id="PF14159"/>
    </source>
</evidence>
<dbReference type="GeneID" id="104603856"/>
<dbReference type="InterPro" id="IPR025564">
    <property type="entry name" value="CAAD_dom"/>
</dbReference>
<name>A0A1U8AFJ9_NELNU</name>
<dbReference type="Proteomes" id="UP000189703">
    <property type="component" value="Unplaced"/>
</dbReference>
<proteinExistence type="predicted"/>
<dbReference type="FunCoup" id="A0A1U8AFJ9">
    <property type="interactions" value="308"/>
</dbReference>
<feature type="domain" description="Cyanobacterial aminoacyl-tRNA synthetase CAAD" evidence="3">
    <location>
        <begin position="118"/>
        <end position="193"/>
    </location>
</feature>
<feature type="transmembrane region" description="Helical" evidence="2">
    <location>
        <begin position="124"/>
        <end position="145"/>
    </location>
</feature>
<dbReference type="eggNOG" id="ENOG502S1WK">
    <property type="taxonomic scope" value="Eukaryota"/>
</dbReference>
<evidence type="ECO:0000313" key="5">
    <source>
        <dbReference type="RefSeq" id="XP_010266327.1"/>
    </source>
</evidence>
<dbReference type="GO" id="GO:0009535">
    <property type="term" value="C:chloroplast thylakoid membrane"/>
    <property type="evidence" value="ECO:0000318"/>
    <property type="project" value="GO_Central"/>
</dbReference>
<evidence type="ECO:0000313" key="4">
    <source>
        <dbReference type="Proteomes" id="UP000189703"/>
    </source>
</evidence>
<dbReference type="RefSeq" id="XP_010266327.1">
    <property type="nucleotide sequence ID" value="XM_010268025.2"/>
</dbReference>
<keyword evidence="2" id="KW-1133">Transmembrane helix</keyword>
<dbReference type="Pfam" id="PF14159">
    <property type="entry name" value="CAAD"/>
    <property type="match status" value="1"/>
</dbReference>
<dbReference type="PANTHER" id="PTHR33222">
    <property type="match status" value="1"/>
</dbReference>
<dbReference type="OrthoDB" id="2014299at2759"/>
<reference evidence="5" key="1">
    <citation type="submission" date="2025-08" db="UniProtKB">
        <authorList>
            <consortium name="RefSeq"/>
        </authorList>
    </citation>
    <scope>IDENTIFICATION</scope>
</reference>